<evidence type="ECO:0000313" key="3">
    <source>
        <dbReference type="Proteomes" id="UP000295357"/>
    </source>
</evidence>
<dbReference type="RefSeq" id="WP_133605485.1">
    <property type="nucleotide sequence ID" value="NZ_JAUFPJ010000012.1"/>
</dbReference>
<sequence length="185" mass="20547">MTSARAPLPAPAEAAASAALEKLHPLLEPAPPSWMPQTVGWAVLAAALLLLGAWLGWRAWQRWQARRYRRLAARRLQQLRVLLKSGQTAPAQRLAAARELPALVRRLALAHAPREQIAPLQGPDWARWLDRSLPGADAAFERGAGRRLGDWAYLPESALPWPELDGLLALIERWIHEHRPPEPAA</sequence>
<proteinExistence type="predicted"/>
<dbReference type="Pfam" id="PF14316">
    <property type="entry name" value="DUF4381"/>
    <property type="match status" value="1"/>
</dbReference>
<feature type="transmembrane region" description="Helical" evidence="1">
    <location>
        <begin position="39"/>
        <end position="60"/>
    </location>
</feature>
<keyword evidence="1" id="KW-0812">Transmembrane</keyword>
<dbReference type="OrthoDB" id="283083at2"/>
<comment type="caution">
    <text evidence="2">The sequence shown here is derived from an EMBL/GenBank/DDBJ whole genome shotgun (WGS) entry which is preliminary data.</text>
</comment>
<organism evidence="2 3">
    <name type="scientific">Roseateles asaccharophilus</name>
    <dbReference type="NCBI Taxonomy" id="582607"/>
    <lineage>
        <taxon>Bacteria</taxon>
        <taxon>Pseudomonadati</taxon>
        <taxon>Pseudomonadota</taxon>
        <taxon>Betaproteobacteria</taxon>
        <taxon>Burkholderiales</taxon>
        <taxon>Sphaerotilaceae</taxon>
        <taxon>Roseateles</taxon>
    </lineage>
</organism>
<keyword evidence="3" id="KW-1185">Reference proteome</keyword>
<keyword evidence="1" id="KW-1133">Transmembrane helix</keyword>
<keyword evidence="1" id="KW-0472">Membrane</keyword>
<gene>
    <name evidence="2" type="ORF">DFR39_11412</name>
</gene>
<evidence type="ECO:0000256" key="1">
    <source>
        <dbReference type="SAM" id="Phobius"/>
    </source>
</evidence>
<protein>
    <submittedName>
        <fullName evidence="2">Uncharacterized protein DUF4381</fullName>
    </submittedName>
</protein>
<reference evidence="2 3" key="1">
    <citation type="submission" date="2019-03" db="EMBL/GenBank/DDBJ databases">
        <title>Genomic Encyclopedia of Type Strains, Phase IV (KMG-IV): sequencing the most valuable type-strain genomes for metagenomic binning, comparative biology and taxonomic classification.</title>
        <authorList>
            <person name="Goeker M."/>
        </authorList>
    </citation>
    <scope>NUCLEOTIDE SEQUENCE [LARGE SCALE GENOMIC DNA]</scope>
    <source>
        <strain evidence="2 3">DSM 25082</strain>
    </source>
</reference>
<dbReference type="AlphaFoldDB" id="A0A4V3CI82"/>
<dbReference type="InterPro" id="IPR025489">
    <property type="entry name" value="DUF4381"/>
</dbReference>
<accession>A0A4V3CI82</accession>
<dbReference type="Proteomes" id="UP000295357">
    <property type="component" value="Unassembled WGS sequence"/>
</dbReference>
<dbReference type="EMBL" id="SNXE01000014">
    <property type="protein sequence ID" value="TDP04523.1"/>
    <property type="molecule type" value="Genomic_DNA"/>
</dbReference>
<evidence type="ECO:0000313" key="2">
    <source>
        <dbReference type="EMBL" id="TDP04523.1"/>
    </source>
</evidence>
<name>A0A4V3CI82_9BURK</name>